<dbReference type="Gene3D" id="1.10.3210.30">
    <property type="match status" value="1"/>
</dbReference>
<keyword evidence="7" id="KW-0347">Helicase</keyword>
<evidence type="ECO:0000256" key="5">
    <source>
        <dbReference type="ARBA" id="ARBA00022741"/>
    </source>
</evidence>
<dbReference type="PROSITE" id="PS51643">
    <property type="entry name" value="HD_CAS3"/>
    <property type="match status" value="1"/>
</dbReference>
<comment type="similarity">
    <text evidence="10">Belongs to the DEAD box helicase family.</text>
</comment>
<evidence type="ECO:0000256" key="6">
    <source>
        <dbReference type="ARBA" id="ARBA00022801"/>
    </source>
</evidence>
<evidence type="ECO:0000256" key="3">
    <source>
        <dbReference type="ARBA" id="ARBA00022722"/>
    </source>
</evidence>
<dbReference type="SMART" id="SM00487">
    <property type="entry name" value="DEXDc"/>
    <property type="match status" value="1"/>
</dbReference>
<keyword evidence="5" id="KW-0547">Nucleotide-binding</keyword>
<organism evidence="14 15">
    <name type="scientific">Thiosulfatimonas sediminis</name>
    <dbReference type="NCBI Taxonomy" id="2675054"/>
    <lineage>
        <taxon>Bacteria</taxon>
        <taxon>Pseudomonadati</taxon>
        <taxon>Pseudomonadota</taxon>
        <taxon>Gammaproteobacteria</taxon>
        <taxon>Thiotrichales</taxon>
        <taxon>Piscirickettsiaceae</taxon>
        <taxon>Thiosulfatimonas</taxon>
    </lineage>
</organism>
<evidence type="ECO:0000259" key="11">
    <source>
        <dbReference type="PROSITE" id="PS51192"/>
    </source>
</evidence>
<sequence length="851" mass="94685">MSNETNVPLPACLAKTWKQSEGSVLAGRDVLTHCLIVGTVAQKLIAQMPDWLKEAYFPEGSALVVACHDDGKVSPTFQHKIYKNLSATPEDIWAVLKSHTLDENAQWGGHAGVSQVTLEHLDAGKYIAEIAGQHHGWSPNIGARQAIAEVFGGQPWLSQRIVLIEQLKTALKQDFPAVENAIQAKLLAGLTTVSDWIGSGSLFDDPNEDWQLKIEQAIEQAGFVAPKIKQNLSFAQLFGFEPRQAQTALIELANQPGVYVLEAPMGLGKTEAALYAAYQLLAQNKATGLYFALPTQLTSEKIHERVDAFLKTILEEDSLHTSPLLLHGQAWLKAQMGEDAAPGGEWFSQGKKGILAPFAVGTIDQALMAVLHVKHGFVRTFGLAGKVVILDEVHTYDAYTGTVMDELVDTLRQLHCTVIILSATLTQERRQALLKTPVVEQAYPLISGVAHDTLTEITIEQMEAKSVAIHIEADTQAAIEEALSRAEQGQQVLWIENTVAEAQAVFLTLSAQASGLNIATGLLHSRFTQSHRQINEHQWVTAYGKAGWAERNQQGRILVGTQVLEQSLDIDADFLVTRLAPTDMILQRLGRLWRHDNPNRHAQAQCEVWLLAPALAQAIENPKQAFGHSAWVYATYVLCRTLQLWQDLSQVNLPQDIRTLIEATYQTRTETDSLATYLHELETQRKKLRSLALQGMSAIGRAKPDEAVTTRYSEQETVEVLLLKQVELNQTHQNQLGTWLTFSDDHREFYPHNGRAFGHKKWRELAAKLQLSLVKIAIHQTPKAVKQKNLAWLKDYLYLGYPDEQADAAIRIALIREDDQLITLDGSPQINEKYTLSYNDWLGYQTLKTEG</sequence>
<keyword evidence="4" id="KW-0479">Metal-binding</keyword>
<dbReference type="GO" id="GO:0005829">
    <property type="term" value="C:cytosol"/>
    <property type="evidence" value="ECO:0007669"/>
    <property type="project" value="TreeGrafter"/>
</dbReference>
<keyword evidence="9" id="KW-0051">Antiviral defense</keyword>
<dbReference type="InterPro" id="IPR038257">
    <property type="entry name" value="CRISPR-assoc_Cas3_HD_sf"/>
</dbReference>
<dbReference type="InterPro" id="IPR006483">
    <property type="entry name" value="CRISPR-assoc_Cas3_HD"/>
</dbReference>
<dbReference type="GO" id="GO:0005524">
    <property type="term" value="F:ATP binding"/>
    <property type="evidence" value="ECO:0007669"/>
    <property type="project" value="UniProtKB-KW"/>
</dbReference>
<dbReference type="GO" id="GO:0046872">
    <property type="term" value="F:metal ion binding"/>
    <property type="evidence" value="ECO:0007669"/>
    <property type="project" value="UniProtKB-KW"/>
</dbReference>
<evidence type="ECO:0000256" key="4">
    <source>
        <dbReference type="ARBA" id="ARBA00022723"/>
    </source>
</evidence>
<dbReference type="Gene3D" id="3.40.50.300">
    <property type="entry name" value="P-loop containing nucleotide triphosphate hydrolases"/>
    <property type="match status" value="2"/>
</dbReference>
<dbReference type="InterPro" id="IPR027417">
    <property type="entry name" value="P-loop_NTPase"/>
</dbReference>
<evidence type="ECO:0000313" key="14">
    <source>
        <dbReference type="EMBL" id="BBP46418.1"/>
    </source>
</evidence>
<dbReference type="GO" id="GO:0003676">
    <property type="term" value="F:nucleic acid binding"/>
    <property type="evidence" value="ECO:0007669"/>
    <property type="project" value="InterPro"/>
</dbReference>
<accession>A0A6F8PWP3</accession>
<keyword evidence="8" id="KW-0067">ATP-binding</keyword>
<evidence type="ECO:0000259" key="13">
    <source>
        <dbReference type="PROSITE" id="PS51643"/>
    </source>
</evidence>
<dbReference type="CDD" id="cd17930">
    <property type="entry name" value="DEXHc_cas3"/>
    <property type="match status" value="1"/>
</dbReference>
<gene>
    <name evidence="14" type="ORF">THMIRHAS_17910</name>
</gene>
<dbReference type="Pfam" id="PF00270">
    <property type="entry name" value="DEAD"/>
    <property type="match status" value="1"/>
</dbReference>
<dbReference type="InterPro" id="IPR001650">
    <property type="entry name" value="Helicase_C-like"/>
</dbReference>
<dbReference type="GO" id="GO:0003724">
    <property type="term" value="F:RNA helicase activity"/>
    <property type="evidence" value="ECO:0007669"/>
    <property type="project" value="TreeGrafter"/>
</dbReference>
<feature type="domain" description="HD Cas3-type" evidence="13">
    <location>
        <begin position="23"/>
        <end position="197"/>
    </location>
</feature>
<dbReference type="InterPro" id="IPR050079">
    <property type="entry name" value="DEAD_box_RNA_helicase"/>
</dbReference>
<dbReference type="GO" id="GO:0004519">
    <property type="term" value="F:endonuclease activity"/>
    <property type="evidence" value="ECO:0007669"/>
    <property type="project" value="UniProtKB-KW"/>
</dbReference>
<dbReference type="PROSITE" id="PS51192">
    <property type="entry name" value="HELICASE_ATP_BIND_1"/>
    <property type="match status" value="1"/>
</dbReference>
<dbReference type="InterPro" id="IPR011545">
    <property type="entry name" value="DEAD/DEAH_box_helicase_dom"/>
</dbReference>
<dbReference type="InterPro" id="IPR006474">
    <property type="entry name" value="Helicase_Cas3_CRISPR-ass_core"/>
</dbReference>
<evidence type="ECO:0000256" key="2">
    <source>
        <dbReference type="ARBA" id="ARBA00009046"/>
    </source>
</evidence>
<dbReference type="Pfam" id="PF22590">
    <property type="entry name" value="Cas3-like_C_2"/>
    <property type="match status" value="1"/>
</dbReference>
<evidence type="ECO:0000256" key="1">
    <source>
        <dbReference type="ARBA" id="ARBA00006847"/>
    </source>
</evidence>
<dbReference type="GO" id="GO:0051607">
    <property type="term" value="P:defense response to virus"/>
    <property type="evidence" value="ECO:0007669"/>
    <property type="project" value="UniProtKB-KW"/>
</dbReference>
<dbReference type="PANTHER" id="PTHR47959:SF16">
    <property type="entry name" value="CRISPR-ASSOCIATED NUCLEASE_HELICASE CAS3-RELATED"/>
    <property type="match status" value="1"/>
</dbReference>
<evidence type="ECO:0000313" key="15">
    <source>
        <dbReference type="Proteomes" id="UP000501726"/>
    </source>
</evidence>
<keyword evidence="15" id="KW-1185">Reference proteome</keyword>
<keyword evidence="14" id="KW-0255">Endonuclease</keyword>
<dbReference type="SMART" id="SM00490">
    <property type="entry name" value="HELICc"/>
    <property type="match status" value="1"/>
</dbReference>
<dbReference type="Proteomes" id="UP000501726">
    <property type="component" value="Chromosome"/>
</dbReference>
<evidence type="ECO:0000256" key="8">
    <source>
        <dbReference type="ARBA" id="ARBA00022840"/>
    </source>
</evidence>
<feature type="domain" description="Helicase C-terminal" evidence="12">
    <location>
        <begin position="478"/>
        <end position="682"/>
    </location>
</feature>
<name>A0A6F8PWP3_9GAMM</name>
<dbReference type="InterPro" id="IPR054712">
    <property type="entry name" value="Cas3-like_dom"/>
</dbReference>
<dbReference type="GO" id="GO:0016787">
    <property type="term" value="F:hydrolase activity"/>
    <property type="evidence" value="ECO:0007669"/>
    <property type="project" value="UniProtKB-KW"/>
</dbReference>
<dbReference type="NCBIfam" id="TIGR01587">
    <property type="entry name" value="cas3_core"/>
    <property type="match status" value="1"/>
</dbReference>
<dbReference type="InterPro" id="IPR014001">
    <property type="entry name" value="Helicase_ATP-bd"/>
</dbReference>
<evidence type="ECO:0000259" key="12">
    <source>
        <dbReference type="PROSITE" id="PS51194"/>
    </source>
</evidence>
<dbReference type="EMBL" id="AP021889">
    <property type="protein sequence ID" value="BBP46418.1"/>
    <property type="molecule type" value="Genomic_DNA"/>
</dbReference>
<evidence type="ECO:0000256" key="7">
    <source>
        <dbReference type="ARBA" id="ARBA00022806"/>
    </source>
</evidence>
<dbReference type="PROSITE" id="PS51194">
    <property type="entry name" value="HELICASE_CTER"/>
    <property type="match status" value="1"/>
</dbReference>
<comment type="similarity">
    <text evidence="1">In the N-terminal section; belongs to the CRISPR-associated nuclease Cas3-HD family.</text>
</comment>
<dbReference type="Pfam" id="PF18019">
    <property type="entry name" value="Cas3_HD"/>
    <property type="match status" value="1"/>
</dbReference>
<keyword evidence="6" id="KW-0378">Hydrolase</keyword>
<evidence type="ECO:0000256" key="9">
    <source>
        <dbReference type="ARBA" id="ARBA00023118"/>
    </source>
</evidence>
<dbReference type="AlphaFoldDB" id="A0A6F8PWP3"/>
<keyword evidence="3" id="KW-0540">Nuclease</keyword>
<dbReference type="KEGG" id="tse:THMIRHAS_17910"/>
<comment type="similarity">
    <text evidence="2">In the central section; belongs to the CRISPR-associated helicase Cas3 family.</text>
</comment>
<feature type="domain" description="Helicase ATP-binding" evidence="11">
    <location>
        <begin position="250"/>
        <end position="443"/>
    </location>
</feature>
<evidence type="ECO:0000256" key="10">
    <source>
        <dbReference type="ARBA" id="ARBA00038437"/>
    </source>
</evidence>
<dbReference type="SUPFAM" id="SSF52540">
    <property type="entry name" value="P-loop containing nucleoside triphosphate hydrolases"/>
    <property type="match status" value="1"/>
</dbReference>
<protein>
    <submittedName>
        <fullName evidence="14">CRISPR-associated helicase/endonuclease Cas3</fullName>
    </submittedName>
</protein>
<reference evidence="15" key="1">
    <citation type="submission" date="2019-11" db="EMBL/GenBank/DDBJ databases">
        <title>Isolation and characterization of two novel species in the genus Thiomicrorhabdus.</title>
        <authorList>
            <person name="Mochizuki J."/>
            <person name="Kojima H."/>
            <person name="Fukui M."/>
        </authorList>
    </citation>
    <scope>NUCLEOTIDE SEQUENCE [LARGE SCALE GENOMIC DNA]</scope>
    <source>
        <strain evidence="15">aks77</strain>
    </source>
</reference>
<dbReference type="PANTHER" id="PTHR47959">
    <property type="entry name" value="ATP-DEPENDENT RNA HELICASE RHLE-RELATED"/>
    <property type="match status" value="1"/>
</dbReference>
<proteinExistence type="inferred from homology"/>